<dbReference type="NCBIfam" id="TIGR01509">
    <property type="entry name" value="HAD-SF-IA-v3"/>
    <property type="match status" value="1"/>
</dbReference>
<dbReference type="Pfam" id="PF00702">
    <property type="entry name" value="Hydrolase"/>
    <property type="match status" value="1"/>
</dbReference>
<dbReference type="GO" id="GO:0016787">
    <property type="term" value="F:hydrolase activity"/>
    <property type="evidence" value="ECO:0007669"/>
    <property type="project" value="UniProtKB-KW"/>
</dbReference>
<proteinExistence type="predicted"/>
<dbReference type="RefSeq" id="WP_380534653.1">
    <property type="nucleotide sequence ID" value="NZ_JBHFAB010000006.1"/>
</dbReference>
<keyword evidence="2" id="KW-0378">Hydrolase</keyword>
<evidence type="ECO:0000256" key="1">
    <source>
        <dbReference type="SAM" id="MobiDB-lite"/>
    </source>
</evidence>
<dbReference type="Gene3D" id="3.40.50.1000">
    <property type="entry name" value="HAD superfamily/HAD-like"/>
    <property type="match status" value="2"/>
</dbReference>
<sequence>MTLPHPFTPTTSIDLSGTGSSGALQAVLFDMDGTLVDTEGLWQQAVAAEAALLGLPLGPDDQPFILGRAAEDTADHLHDRLAAAGTAEAGAVDASSVETTTSSSTKTVGNADPADVSPPPSLPRLRAALEHRFADLVRARVVPLPGALTLLDELSAAGVAAALVSASPRHVVDIVLDALGRHRFAVTVAAGETPRTKPEPDPYLAAAAALDVDPARCVAVEDTPTGIASAEAAGCAVLAVPSATPVQAGRRRTVIHSLLDADLALLRRLAAAGRA</sequence>
<feature type="compositionally biased region" description="Low complexity" evidence="1">
    <location>
        <begin position="88"/>
        <end position="107"/>
    </location>
</feature>
<dbReference type="Proteomes" id="UP001592531">
    <property type="component" value="Unassembled WGS sequence"/>
</dbReference>
<name>A0ABV6VTB9_9ACTN</name>
<reference evidence="2 3" key="1">
    <citation type="submission" date="2024-09" db="EMBL/GenBank/DDBJ databases">
        <authorList>
            <person name="Lee S.D."/>
        </authorList>
    </citation>
    <scope>NUCLEOTIDE SEQUENCE [LARGE SCALE GENOMIC DNA]</scope>
    <source>
        <strain evidence="2 3">N8-3</strain>
    </source>
</reference>
<dbReference type="InterPro" id="IPR023198">
    <property type="entry name" value="PGP-like_dom2"/>
</dbReference>
<gene>
    <name evidence="2" type="ORF">ACEZDE_09915</name>
</gene>
<dbReference type="PANTHER" id="PTHR43481">
    <property type="entry name" value="FRUCTOSE-1-PHOSPHATE PHOSPHATASE"/>
    <property type="match status" value="1"/>
</dbReference>
<comment type="caution">
    <text evidence="2">The sequence shown here is derived from an EMBL/GenBank/DDBJ whole genome shotgun (WGS) entry which is preliminary data.</text>
</comment>
<keyword evidence="3" id="KW-1185">Reference proteome</keyword>
<dbReference type="InterPro" id="IPR023214">
    <property type="entry name" value="HAD_sf"/>
</dbReference>
<dbReference type="CDD" id="cd07505">
    <property type="entry name" value="HAD_BPGM-like"/>
    <property type="match status" value="1"/>
</dbReference>
<dbReference type="PANTHER" id="PTHR43481:SF4">
    <property type="entry name" value="GLYCEROL-1-PHOSPHATE PHOSPHOHYDROLASE 1-RELATED"/>
    <property type="match status" value="1"/>
</dbReference>
<evidence type="ECO:0000313" key="2">
    <source>
        <dbReference type="EMBL" id="MFC1416958.1"/>
    </source>
</evidence>
<organism evidence="2 3">
    <name type="scientific">Streptacidiphilus cavernicola</name>
    <dbReference type="NCBI Taxonomy" id="3342716"/>
    <lineage>
        <taxon>Bacteria</taxon>
        <taxon>Bacillati</taxon>
        <taxon>Actinomycetota</taxon>
        <taxon>Actinomycetes</taxon>
        <taxon>Kitasatosporales</taxon>
        <taxon>Streptomycetaceae</taxon>
        <taxon>Streptacidiphilus</taxon>
    </lineage>
</organism>
<protein>
    <submittedName>
        <fullName evidence="2">HAD family hydrolase</fullName>
    </submittedName>
</protein>
<accession>A0ABV6VTB9</accession>
<dbReference type="EMBL" id="JBHFAB010000006">
    <property type="protein sequence ID" value="MFC1416958.1"/>
    <property type="molecule type" value="Genomic_DNA"/>
</dbReference>
<dbReference type="InterPro" id="IPR036412">
    <property type="entry name" value="HAD-like_sf"/>
</dbReference>
<dbReference type="SUPFAM" id="SSF56784">
    <property type="entry name" value="HAD-like"/>
    <property type="match status" value="1"/>
</dbReference>
<dbReference type="Gene3D" id="1.10.150.240">
    <property type="entry name" value="Putative phosphatase, domain 2"/>
    <property type="match status" value="1"/>
</dbReference>
<dbReference type="InterPro" id="IPR006439">
    <property type="entry name" value="HAD-SF_hydro_IA"/>
</dbReference>
<feature type="region of interest" description="Disordered" evidence="1">
    <location>
        <begin position="88"/>
        <end position="122"/>
    </location>
</feature>
<dbReference type="SFLD" id="SFLDS00003">
    <property type="entry name" value="Haloacid_Dehalogenase"/>
    <property type="match status" value="1"/>
</dbReference>
<evidence type="ECO:0000313" key="3">
    <source>
        <dbReference type="Proteomes" id="UP001592531"/>
    </source>
</evidence>
<dbReference type="InterPro" id="IPR051806">
    <property type="entry name" value="HAD-like_SPP"/>
</dbReference>
<dbReference type="SFLD" id="SFLDG01129">
    <property type="entry name" value="C1.5:_HAD__Beta-PGM__Phosphata"/>
    <property type="match status" value="1"/>
</dbReference>